<comment type="caution">
    <text evidence="2">The sequence shown here is derived from an EMBL/GenBank/DDBJ whole genome shotgun (WGS) entry which is preliminary data.</text>
</comment>
<organism evidence="2">
    <name type="scientific">bioreactor metagenome</name>
    <dbReference type="NCBI Taxonomy" id="1076179"/>
    <lineage>
        <taxon>unclassified sequences</taxon>
        <taxon>metagenomes</taxon>
        <taxon>ecological metagenomes</taxon>
    </lineage>
</organism>
<name>A0A645GLW0_9ZZZZ</name>
<dbReference type="AlphaFoldDB" id="A0A645GLW0"/>
<proteinExistence type="predicted"/>
<gene>
    <name evidence="2" type="ORF">SDC9_175139</name>
</gene>
<accession>A0A645GLW0</accession>
<evidence type="ECO:0000313" key="2">
    <source>
        <dbReference type="EMBL" id="MPN27705.1"/>
    </source>
</evidence>
<feature type="region of interest" description="Disordered" evidence="1">
    <location>
        <begin position="33"/>
        <end position="74"/>
    </location>
</feature>
<evidence type="ECO:0000256" key="1">
    <source>
        <dbReference type="SAM" id="MobiDB-lite"/>
    </source>
</evidence>
<feature type="compositionally biased region" description="Basic and acidic residues" evidence="1">
    <location>
        <begin position="58"/>
        <end position="74"/>
    </location>
</feature>
<protein>
    <submittedName>
        <fullName evidence="2">Uncharacterized protein</fullName>
    </submittedName>
</protein>
<reference evidence="2" key="1">
    <citation type="submission" date="2019-08" db="EMBL/GenBank/DDBJ databases">
        <authorList>
            <person name="Kucharzyk K."/>
            <person name="Murdoch R.W."/>
            <person name="Higgins S."/>
            <person name="Loffler F."/>
        </authorList>
    </citation>
    <scope>NUCLEOTIDE SEQUENCE</scope>
</reference>
<dbReference type="EMBL" id="VSSQ01077692">
    <property type="protein sequence ID" value="MPN27705.1"/>
    <property type="molecule type" value="Genomic_DNA"/>
</dbReference>
<sequence length="74" mass="8098">MVPKAETLHERGSVRLSDGVRLLSVFLIAGQKSGLRPEGPAGSKRPNRPLELGVPGHDQPRLSSFERTDDVLRL</sequence>